<keyword evidence="3" id="KW-1185">Reference proteome</keyword>
<name>A0A183HQZ1_9BILA</name>
<dbReference type="AlphaFoldDB" id="A0A183HQZ1"/>
<accession>A0A183HQZ1</accession>
<organism evidence="4">
    <name type="scientific">Onchocerca flexuosa</name>
    <dbReference type="NCBI Taxonomy" id="387005"/>
    <lineage>
        <taxon>Eukaryota</taxon>
        <taxon>Metazoa</taxon>
        <taxon>Ecdysozoa</taxon>
        <taxon>Nematoda</taxon>
        <taxon>Chromadorea</taxon>
        <taxon>Rhabditida</taxon>
        <taxon>Spirurina</taxon>
        <taxon>Spiruromorpha</taxon>
        <taxon>Filarioidea</taxon>
        <taxon>Onchocercidae</taxon>
        <taxon>Onchocerca</taxon>
    </lineage>
</organism>
<dbReference type="InterPro" id="IPR006840">
    <property type="entry name" value="ChaC"/>
</dbReference>
<keyword evidence="1" id="KW-0456">Lyase</keyword>
<dbReference type="Pfam" id="PF04752">
    <property type="entry name" value="ChaC"/>
    <property type="match status" value="1"/>
</dbReference>
<reference evidence="2 3" key="2">
    <citation type="submission" date="2018-11" db="EMBL/GenBank/DDBJ databases">
        <authorList>
            <consortium name="Pathogen Informatics"/>
        </authorList>
    </citation>
    <scope>NUCLEOTIDE SEQUENCE [LARGE SCALE GENOMIC DNA]</scope>
</reference>
<protein>
    <submittedName>
        <fullName evidence="4">Gamma-glutamylcyclotransferase</fullName>
    </submittedName>
</protein>
<sequence length="36" mass="4390">MWIFGYSSLLWYTGFPYRNVVPGVVRGYSRRFWQLS</sequence>
<dbReference type="Proteomes" id="UP000267606">
    <property type="component" value="Unassembled WGS sequence"/>
</dbReference>
<gene>
    <name evidence="2" type="ORF">OFLC_LOCUS9902</name>
</gene>
<dbReference type="WBParaSite" id="OFLC_0000990201-mRNA-1">
    <property type="protein sequence ID" value="OFLC_0000990201-mRNA-1"/>
    <property type="gene ID" value="OFLC_0000990201"/>
</dbReference>
<evidence type="ECO:0000313" key="2">
    <source>
        <dbReference type="EMBL" id="VDO64314.1"/>
    </source>
</evidence>
<evidence type="ECO:0000313" key="4">
    <source>
        <dbReference type="WBParaSite" id="OFLC_0000990201-mRNA-1"/>
    </source>
</evidence>
<dbReference type="GO" id="GO:0061928">
    <property type="term" value="F:glutathione specific gamma-glutamylcyclotransferase activity"/>
    <property type="evidence" value="ECO:0007669"/>
    <property type="project" value="InterPro"/>
</dbReference>
<evidence type="ECO:0000313" key="3">
    <source>
        <dbReference type="Proteomes" id="UP000267606"/>
    </source>
</evidence>
<dbReference type="STRING" id="387005.A0A183HQZ1"/>
<dbReference type="EMBL" id="UZAJ01012646">
    <property type="protein sequence ID" value="VDO64314.1"/>
    <property type="molecule type" value="Genomic_DNA"/>
</dbReference>
<proteinExistence type="predicted"/>
<dbReference type="GO" id="GO:0006751">
    <property type="term" value="P:glutathione catabolic process"/>
    <property type="evidence" value="ECO:0007669"/>
    <property type="project" value="InterPro"/>
</dbReference>
<reference evidence="4" key="1">
    <citation type="submission" date="2016-06" db="UniProtKB">
        <authorList>
            <consortium name="WormBaseParasite"/>
        </authorList>
    </citation>
    <scope>IDENTIFICATION</scope>
</reference>
<evidence type="ECO:0000256" key="1">
    <source>
        <dbReference type="ARBA" id="ARBA00023239"/>
    </source>
</evidence>